<organism evidence="2 3">
    <name type="scientific">Rubroshorea leprosula</name>
    <dbReference type="NCBI Taxonomy" id="152421"/>
    <lineage>
        <taxon>Eukaryota</taxon>
        <taxon>Viridiplantae</taxon>
        <taxon>Streptophyta</taxon>
        <taxon>Embryophyta</taxon>
        <taxon>Tracheophyta</taxon>
        <taxon>Spermatophyta</taxon>
        <taxon>Magnoliopsida</taxon>
        <taxon>eudicotyledons</taxon>
        <taxon>Gunneridae</taxon>
        <taxon>Pentapetalae</taxon>
        <taxon>rosids</taxon>
        <taxon>malvids</taxon>
        <taxon>Malvales</taxon>
        <taxon>Dipterocarpaceae</taxon>
        <taxon>Rubroshorea</taxon>
    </lineage>
</organism>
<dbReference type="EMBL" id="BPVZ01000002">
    <property type="protein sequence ID" value="GKU87419.1"/>
    <property type="molecule type" value="Genomic_DNA"/>
</dbReference>
<name>A0AAV5HP62_9ROSI</name>
<dbReference type="Proteomes" id="UP001054252">
    <property type="component" value="Unassembled WGS sequence"/>
</dbReference>
<protein>
    <recommendedName>
        <fullName evidence="1">F-box domain-containing protein</fullName>
    </recommendedName>
</protein>
<dbReference type="AlphaFoldDB" id="A0AAV5HP62"/>
<dbReference type="PROSITE" id="PS50181">
    <property type="entry name" value="FBOX"/>
    <property type="match status" value="1"/>
</dbReference>
<evidence type="ECO:0000313" key="3">
    <source>
        <dbReference type="Proteomes" id="UP001054252"/>
    </source>
</evidence>
<dbReference type="Pfam" id="PF00646">
    <property type="entry name" value="F-box"/>
    <property type="match status" value="1"/>
</dbReference>
<evidence type="ECO:0000313" key="2">
    <source>
        <dbReference type="EMBL" id="GKU87419.1"/>
    </source>
</evidence>
<dbReference type="SMART" id="SM00256">
    <property type="entry name" value="FBOX"/>
    <property type="match status" value="1"/>
</dbReference>
<sequence>MEKRKRGNRRVPVTTVSDLPIPILMDIFSRLPVRTVFICRCVSKTWLNVVSVPELRQMTGSICPLLRTLNPKRRFRALYMVPMDTAGDLDEKHNLLNTKLF</sequence>
<dbReference type="InterPro" id="IPR036047">
    <property type="entry name" value="F-box-like_dom_sf"/>
</dbReference>
<feature type="domain" description="F-box" evidence="1">
    <location>
        <begin position="13"/>
        <end position="59"/>
    </location>
</feature>
<comment type="caution">
    <text evidence="2">The sequence shown here is derived from an EMBL/GenBank/DDBJ whole genome shotgun (WGS) entry which is preliminary data.</text>
</comment>
<evidence type="ECO:0000259" key="1">
    <source>
        <dbReference type="PROSITE" id="PS50181"/>
    </source>
</evidence>
<proteinExistence type="predicted"/>
<reference evidence="2 3" key="1">
    <citation type="journal article" date="2021" name="Commun. Biol.">
        <title>The genome of Shorea leprosula (Dipterocarpaceae) highlights the ecological relevance of drought in aseasonal tropical rainforests.</title>
        <authorList>
            <person name="Ng K.K.S."/>
            <person name="Kobayashi M.J."/>
            <person name="Fawcett J.A."/>
            <person name="Hatakeyama M."/>
            <person name="Paape T."/>
            <person name="Ng C.H."/>
            <person name="Ang C.C."/>
            <person name="Tnah L.H."/>
            <person name="Lee C.T."/>
            <person name="Nishiyama T."/>
            <person name="Sese J."/>
            <person name="O'Brien M.J."/>
            <person name="Copetti D."/>
            <person name="Mohd Noor M.I."/>
            <person name="Ong R.C."/>
            <person name="Putra M."/>
            <person name="Sireger I.Z."/>
            <person name="Indrioko S."/>
            <person name="Kosugi Y."/>
            <person name="Izuno A."/>
            <person name="Isagi Y."/>
            <person name="Lee S.L."/>
            <person name="Shimizu K.K."/>
        </authorList>
    </citation>
    <scope>NUCLEOTIDE SEQUENCE [LARGE SCALE GENOMIC DNA]</scope>
    <source>
        <strain evidence="2">214</strain>
    </source>
</reference>
<dbReference type="InterPro" id="IPR001810">
    <property type="entry name" value="F-box_dom"/>
</dbReference>
<gene>
    <name evidence="2" type="ORF">SLEP1_g1816</name>
</gene>
<dbReference type="SUPFAM" id="SSF81383">
    <property type="entry name" value="F-box domain"/>
    <property type="match status" value="1"/>
</dbReference>
<dbReference type="Gene3D" id="1.20.1280.50">
    <property type="match status" value="1"/>
</dbReference>
<accession>A0AAV5HP62</accession>
<keyword evidence="3" id="KW-1185">Reference proteome</keyword>